<organism evidence="2 3">
    <name type="scientific">Micrococcus luteus</name>
    <name type="common">Micrococcus lysodeikticus</name>
    <dbReference type="NCBI Taxonomy" id="1270"/>
    <lineage>
        <taxon>Bacteria</taxon>
        <taxon>Bacillati</taxon>
        <taxon>Actinomycetota</taxon>
        <taxon>Actinomycetes</taxon>
        <taxon>Micrococcales</taxon>
        <taxon>Micrococcaceae</taxon>
        <taxon>Micrococcus</taxon>
    </lineage>
</organism>
<dbReference type="RefSeq" id="WP_073117146.1">
    <property type="nucleotide sequence ID" value="NZ_FRCE01000011.1"/>
</dbReference>
<reference evidence="2 3" key="1">
    <citation type="submission" date="2016-11" db="EMBL/GenBank/DDBJ databases">
        <authorList>
            <person name="Varghese N."/>
            <person name="Submissions S."/>
        </authorList>
    </citation>
    <scope>NUCLEOTIDE SEQUENCE [LARGE SCALE GENOMIC DNA]</scope>
    <source>
        <strain evidence="2 3">VTM4R57</strain>
    </source>
</reference>
<dbReference type="Proteomes" id="UP000184253">
    <property type="component" value="Unassembled WGS sequence"/>
</dbReference>
<proteinExistence type="predicted"/>
<evidence type="ECO:0000256" key="1">
    <source>
        <dbReference type="SAM" id="MobiDB-lite"/>
    </source>
</evidence>
<dbReference type="EMBL" id="FRCE01000011">
    <property type="protein sequence ID" value="SHL77909.1"/>
    <property type="molecule type" value="Genomic_DNA"/>
</dbReference>
<name>A0ABD7M9M0_MICLU</name>
<accession>A0ABD7M9M0</accession>
<feature type="region of interest" description="Disordered" evidence="1">
    <location>
        <begin position="579"/>
        <end position="614"/>
    </location>
</feature>
<gene>
    <name evidence="2" type="ORF">SAMN04487849_1119</name>
</gene>
<dbReference type="AlphaFoldDB" id="A0ABD7M9M0"/>
<evidence type="ECO:0008006" key="4">
    <source>
        <dbReference type="Google" id="ProtNLM"/>
    </source>
</evidence>
<protein>
    <recommendedName>
        <fullName evidence="4">Transposase</fullName>
    </recommendedName>
</protein>
<evidence type="ECO:0000313" key="3">
    <source>
        <dbReference type="Proteomes" id="UP000184253"/>
    </source>
</evidence>
<sequence>MARTFPNSAPTRDNQSLAGLYDMDFAPNEGAVRGEFTMLRNAQTAARIMEHAGLADLITTWQAEDGQGNRPGPKPWLTEVNVLALLLLLALSRRAPLFQEVGEVLIEASDETLAALGIDPARRTCSEKAAYHRAYHSYRRLLPLIDPEPASLYRRLTVQECDQVKAAWVVEENAVKRERAHTMANALLYGTWMLLPRQVRRAYKGDIAMDATFVKSPAYNGNTKPKSSASDAVHYRSSDPFAGWYKRDGNHAGPSELPAARAKYQRTQDYVGWGREAHTAVSYGKDVPGIVLAVSLDTPSARLPENALRMVEHLKRNNMPVGHVVTDRAYLPGTKPAELARPLRARGYRLVFDYRAEEHGMGQTASYGGAIQVEGRWYCPSMPAPLVNATKDHMLRKESDPEWIDDETYKKRIEQRKQYELHLKERPDAEGVARYACPAVGPSATVSCPRRKEHPKAADKPKGRIMLPLLVKPAPQVCEQQSMKISPLEGEKYAQEYAYKSEQWQEHYTGGRQMVESLNASLKNGAHMPIDDTQMRPRRGFAAQIVSLAVMVAATNTRKIIAWLHEQVGVTSLSSAPVKRARRRERTAGFTRADEFGPAYTPPGGLPPERRETA</sequence>
<comment type="caution">
    <text evidence="2">The sequence shown here is derived from an EMBL/GenBank/DDBJ whole genome shotgun (WGS) entry which is preliminary data.</text>
</comment>
<evidence type="ECO:0000313" key="2">
    <source>
        <dbReference type="EMBL" id="SHL77909.1"/>
    </source>
</evidence>